<comment type="caution">
    <text evidence="1">The sequence shown here is derived from an EMBL/GenBank/DDBJ whole genome shotgun (WGS) entry which is preliminary data.</text>
</comment>
<evidence type="ECO:0000313" key="1">
    <source>
        <dbReference type="EMBL" id="OZG59897.1"/>
    </source>
</evidence>
<reference evidence="1 2" key="1">
    <citation type="journal article" date="2017" name="BMC Genomics">
        <title>Comparative genomic and phylogenomic analyses of the Bifidobacteriaceae family.</title>
        <authorList>
            <person name="Lugli G.A."/>
            <person name="Milani C."/>
            <person name="Turroni F."/>
            <person name="Duranti S."/>
            <person name="Mancabelli L."/>
            <person name="Mangifesta M."/>
            <person name="Ferrario C."/>
            <person name="Modesto M."/>
            <person name="Mattarelli P."/>
            <person name="Jiri K."/>
            <person name="van Sinderen D."/>
            <person name="Ventura M."/>
        </authorList>
    </citation>
    <scope>NUCLEOTIDE SEQUENCE [LARGE SCALE GENOMIC DNA]</scope>
    <source>
        <strain evidence="1 2">DSM 28807</strain>
    </source>
</reference>
<organism evidence="1 2">
    <name type="scientific">Bifidobacterium lemurum</name>
    <dbReference type="NCBI Taxonomy" id="1603886"/>
    <lineage>
        <taxon>Bacteria</taxon>
        <taxon>Bacillati</taxon>
        <taxon>Actinomycetota</taxon>
        <taxon>Actinomycetes</taxon>
        <taxon>Bifidobacteriales</taxon>
        <taxon>Bifidobacteriaceae</taxon>
        <taxon>Bifidobacterium</taxon>
    </lineage>
</organism>
<dbReference type="AlphaFoldDB" id="A0A261FL72"/>
<evidence type="ECO:0000313" key="2">
    <source>
        <dbReference type="Proteomes" id="UP000216352"/>
    </source>
</evidence>
<name>A0A261FL72_9BIFI</name>
<dbReference type="EMBL" id="MWWX01000019">
    <property type="protein sequence ID" value="OZG59897.1"/>
    <property type="molecule type" value="Genomic_DNA"/>
</dbReference>
<accession>A0A261FL72</accession>
<proteinExistence type="predicted"/>
<keyword evidence="2" id="KW-1185">Reference proteome</keyword>
<dbReference type="OrthoDB" id="6983824at2"/>
<dbReference type="STRING" id="1603886.GCA_001895165_01537"/>
<protein>
    <submittedName>
        <fullName evidence="1">Uncharacterized protein</fullName>
    </submittedName>
</protein>
<dbReference type="RefSeq" id="WP_072726187.1">
    <property type="nucleotide sequence ID" value="NZ_BDIS01000019.1"/>
</dbReference>
<sequence length="291" mass="33657">MDVFKTIVGDSRFIDITDDNFTRETGKRRPYYNTDGDRLRCFAVCPACDNPIQIIGLYKAEEEASRSPYGRHTPRSVPLLAEYDQDAYLGCPFSDPGHRRTANGRRSPKNRTGIAIRNLMRDQFDRIVYIWSKQTGIRLSHAFAEKLLRQWRDDEGWRFHIANYQNLPFALLYAQPALPLYGRLVSSSSPLHTALVRRPEIRMVPSVNGKYSQVKSSDGGYVDPSFFVSEHRQEVVDERLEESFLLTVTLSDETVYRERIMVDHSFLTNLMKSETGHRDRDFLDIAARVLR</sequence>
<dbReference type="Proteomes" id="UP000216352">
    <property type="component" value="Unassembled WGS sequence"/>
</dbReference>
<gene>
    <name evidence="1" type="ORF">BLEM_2072</name>
</gene>